<dbReference type="EMBL" id="BEZZ01001317">
    <property type="protein sequence ID" value="GCC17468.1"/>
    <property type="molecule type" value="Genomic_DNA"/>
</dbReference>
<dbReference type="InterPro" id="IPR024110">
    <property type="entry name" value="Ig_J"/>
</dbReference>
<evidence type="ECO:0000313" key="4">
    <source>
        <dbReference type="Proteomes" id="UP000287033"/>
    </source>
</evidence>
<dbReference type="Proteomes" id="UP000287033">
    <property type="component" value="Unassembled WGS sequence"/>
</dbReference>
<gene>
    <name evidence="3" type="ORF">chiPu_0017566</name>
</gene>
<feature type="region of interest" description="Disordered" evidence="1">
    <location>
        <begin position="130"/>
        <end position="151"/>
    </location>
</feature>
<dbReference type="STRING" id="137246.A0A401RH31"/>
<dbReference type="AlphaFoldDB" id="A0A401RH31"/>
<sequence length="195" mass="22230">KAVCSFILLKLLLRPIEQLPLSRKVIAVHSPVMNNKDMLRILATILFYTALSAANSERNLLVSSKCKLLEVSSKMIITELPNGEKVEQLARDIKIIVPLRSRQNISDPTSPLRTHFVYKISDFCKNCSQQQSPDKPQCKPQRPPTDECYAHDDQSCSDYRRHFGAVKHFKERWTQKPTEMPLHATVDPNSFSDAP</sequence>
<dbReference type="PANTHER" id="PTHR10070:SF2">
    <property type="entry name" value="IMMUNOGLOBULIN J CHAIN"/>
    <property type="match status" value="1"/>
</dbReference>
<comment type="caution">
    <text evidence="3">The sequence shown here is derived from an EMBL/GenBank/DDBJ whole genome shotgun (WGS) entry which is preliminary data.</text>
</comment>
<keyword evidence="4" id="KW-1185">Reference proteome</keyword>
<dbReference type="PANTHER" id="PTHR10070">
    <property type="entry name" value="IMMUNOGLOBULIN J CHAIN"/>
    <property type="match status" value="1"/>
</dbReference>
<evidence type="ECO:0000313" key="3">
    <source>
        <dbReference type="EMBL" id="GCC17468.1"/>
    </source>
</evidence>
<evidence type="ECO:0000256" key="1">
    <source>
        <dbReference type="SAM" id="MobiDB-lite"/>
    </source>
</evidence>
<keyword evidence="2" id="KW-0732">Signal</keyword>
<reference evidence="3 4" key="1">
    <citation type="journal article" date="2018" name="Nat. Ecol. Evol.">
        <title>Shark genomes provide insights into elasmobranch evolution and the origin of vertebrates.</title>
        <authorList>
            <person name="Hara Y"/>
            <person name="Yamaguchi K"/>
            <person name="Onimaru K"/>
            <person name="Kadota M"/>
            <person name="Koyanagi M"/>
            <person name="Keeley SD"/>
            <person name="Tatsumi K"/>
            <person name="Tanaka K"/>
            <person name="Motone F"/>
            <person name="Kageyama Y"/>
            <person name="Nozu R"/>
            <person name="Adachi N"/>
            <person name="Nishimura O"/>
            <person name="Nakagawa R"/>
            <person name="Tanegashima C"/>
            <person name="Kiyatake I"/>
            <person name="Matsumoto R"/>
            <person name="Murakumo K"/>
            <person name="Nishida K"/>
            <person name="Terakita A"/>
            <person name="Kuratani S"/>
            <person name="Sato K"/>
            <person name="Hyodo S Kuraku.S."/>
        </authorList>
    </citation>
    <scope>NUCLEOTIDE SEQUENCE [LARGE SCALE GENOMIC DNA]</scope>
</reference>
<protein>
    <submittedName>
        <fullName evidence="3">Uncharacterized protein</fullName>
    </submittedName>
</protein>
<accession>A0A401RH31</accession>
<name>A0A401RH31_CHIPU</name>
<dbReference type="OMA" id="YKISDFC"/>
<feature type="chain" id="PRO_5019459826" evidence="2">
    <location>
        <begin position="19"/>
        <end position="195"/>
    </location>
</feature>
<dbReference type="Pfam" id="PF15097">
    <property type="entry name" value="Ig_J_chain"/>
    <property type="match status" value="1"/>
</dbReference>
<proteinExistence type="predicted"/>
<feature type="signal peptide" evidence="2">
    <location>
        <begin position="1"/>
        <end position="18"/>
    </location>
</feature>
<organism evidence="3 4">
    <name type="scientific">Chiloscyllium punctatum</name>
    <name type="common">Brownbanded bambooshark</name>
    <name type="synonym">Hemiscyllium punctatum</name>
    <dbReference type="NCBI Taxonomy" id="137246"/>
    <lineage>
        <taxon>Eukaryota</taxon>
        <taxon>Metazoa</taxon>
        <taxon>Chordata</taxon>
        <taxon>Craniata</taxon>
        <taxon>Vertebrata</taxon>
        <taxon>Chondrichthyes</taxon>
        <taxon>Elasmobranchii</taxon>
        <taxon>Galeomorphii</taxon>
        <taxon>Galeoidea</taxon>
        <taxon>Orectolobiformes</taxon>
        <taxon>Hemiscylliidae</taxon>
        <taxon>Chiloscyllium</taxon>
    </lineage>
</organism>
<feature type="region of interest" description="Disordered" evidence="1">
    <location>
        <begin position="175"/>
        <end position="195"/>
    </location>
</feature>
<dbReference type="OrthoDB" id="9936784at2759"/>
<feature type="non-terminal residue" evidence="3">
    <location>
        <position position="1"/>
    </location>
</feature>
<evidence type="ECO:0000256" key="2">
    <source>
        <dbReference type="SAM" id="SignalP"/>
    </source>
</evidence>